<reference evidence="2" key="1">
    <citation type="journal article" date="2021" name="Genome Biol. Evol.">
        <title>The assembled and annotated genome of the fairy-ring fungus Marasmius oreades.</title>
        <authorList>
            <person name="Hiltunen M."/>
            <person name="Ament-Velasquez S.L."/>
            <person name="Johannesson H."/>
        </authorList>
    </citation>
    <scope>NUCLEOTIDE SEQUENCE</scope>
    <source>
        <strain evidence="2">03SP1</strain>
    </source>
</reference>
<sequence>MGLVTSQSYGLQPHQGPVQSPVPSSHSAPSLDLFALPASLLVPSFRAAAVGEPPSGSEQQHIPTTSMENDLADQDPNSKAISFAHDIDRLGCTWSDTYKYFDGKLCDVKIHGRGIPIRYWSVIFKLNTPLRKQMNDWQWVAERYTESTPEEFWDEFSVDSDSNTKLRMSWKQITETLHKRRKQVDLANGVGFRQRRRKSEL</sequence>
<comment type="caution">
    <text evidence="2">The sequence shown here is derived from an EMBL/GenBank/DDBJ whole genome shotgun (WGS) entry which is preliminary data.</text>
</comment>
<dbReference type="OrthoDB" id="3049189at2759"/>
<feature type="compositionally biased region" description="Polar residues" evidence="1">
    <location>
        <begin position="56"/>
        <end position="68"/>
    </location>
</feature>
<dbReference type="Proteomes" id="UP001049176">
    <property type="component" value="Chromosome 4"/>
</dbReference>
<organism evidence="2 3">
    <name type="scientific">Marasmius oreades</name>
    <name type="common">fairy-ring Marasmius</name>
    <dbReference type="NCBI Taxonomy" id="181124"/>
    <lineage>
        <taxon>Eukaryota</taxon>
        <taxon>Fungi</taxon>
        <taxon>Dikarya</taxon>
        <taxon>Basidiomycota</taxon>
        <taxon>Agaricomycotina</taxon>
        <taxon>Agaricomycetes</taxon>
        <taxon>Agaricomycetidae</taxon>
        <taxon>Agaricales</taxon>
        <taxon>Marasmiineae</taxon>
        <taxon>Marasmiaceae</taxon>
        <taxon>Marasmius</taxon>
    </lineage>
</organism>
<gene>
    <name evidence="2" type="ORF">E1B28_007815</name>
</gene>
<keyword evidence="3" id="KW-1185">Reference proteome</keyword>
<evidence type="ECO:0000256" key="1">
    <source>
        <dbReference type="SAM" id="MobiDB-lite"/>
    </source>
</evidence>
<proteinExistence type="predicted"/>
<dbReference type="GeneID" id="66076891"/>
<dbReference type="RefSeq" id="XP_043010678.1">
    <property type="nucleotide sequence ID" value="XM_043152592.1"/>
</dbReference>
<evidence type="ECO:0000313" key="2">
    <source>
        <dbReference type="EMBL" id="KAG7094208.1"/>
    </source>
</evidence>
<protein>
    <submittedName>
        <fullName evidence="2">Uncharacterized protein</fullName>
    </submittedName>
</protein>
<feature type="compositionally biased region" description="Polar residues" evidence="1">
    <location>
        <begin position="1"/>
        <end position="10"/>
    </location>
</feature>
<evidence type="ECO:0000313" key="3">
    <source>
        <dbReference type="Proteomes" id="UP001049176"/>
    </source>
</evidence>
<dbReference type="KEGG" id="more:E1B28_007815"/>
<name>A0A9P7S2Z2_9AGAR</name>
<dbReference type="EMBL" id="CM032184">
    <property type="protein sequence ID" value="KAG7094208.1"/>
    <property type="molecule type" value="Genomic_DNA"/>
</dbReference>
<feature type="region of interest" description="Disordered" evidence="1">
    <location>
        <begin position="50"/>
        <end position="75"/>
    </location>
</feature>
<feature type="compositionally biased region" description="Polar residues" evidence="1">
    <location>
        <begin position="17"/>
        <end position="26"/>
    </location>
</feature>
<dbReference type="AlphaFoldDB" id="A0A9P7S2Z2"/>
<feature type="region of interest" description="Disordered" evidence="1">
    <location>
        <begin position="1"/>
        <end position="26"/>
    </location>
</feature>
<accession>A0A9P7S2Z2</accession>